<feature type="region of interest" description="Disordered" evidence="1">
    <location>
        <begin position="63"/>
        <end position="144"/>
    </location>
</feature>
<name>A0ABU6RNS9_9FABA</name>
<comment type="caution">
    <text evidence="2">The sequence shown here is derived from an EMBL/GenBank/DDBJ whole genome shotgun (WGS) entry which is preliminary data.</text>
</comment>
<keyword evidence="3" id="KW-1185">Reference proteome</keyword>
<evidence type="ECO:0000313" key="3">
    <source>
        <dbReference type="Proteomes" id="UP001341840"/>
    </source>
</evidence>
<reference evidence="2 3" key="1">
    <citation type="journal article" date="2023" name="Plants (Basel)">
        <title>Bridging the Gap: Combining Genomics and Transcriptomics Approaches to Understand Stylosanthes scabra, an Orphan Legume from the Brazilian Caatinga.</title>
        <authorList>
            <person name="Ferreira-Neto J.R.C."/>
            <person name="da Silva M.D."/>
            <person name="Binneck E."/>
            <person name="de Melo N.F."/>
            <person name="da Silva R.H."/>
            <person name="de Melo A.L.T.M."/>
            <person name="Pandolfi V."/>
            <person name="Bustamante F.O."/>
            <person name="Brasileiro-Vidal A.C."/>
            <person name="Benko-Iseppon A.M."/>
        </authorList>
    </citation>
    <scope>NUCLEOTIDE SEQUENCE [LARGE SCALE GENOMIC DNA]</scope>
    <source>
        <tissue evidence="2">Leaves</tissue>
    </source>
</reference>
<evidence type="ECO:0000313" key="2">
    <source>
        <dbReference type="EMBL" id="MED6125752.1"/>
    </source>
</evidence>
<dbReference type="Proteomes" id="UP001341840">
    <property type="component" value="Unassembled WGS sequence"/>
</dbReference>
<protein>
    <submittedName>
        <fullName evidence="2">Uncharacterized protein</fullName>
    </submittedName>
</protein>
<accession>A0ABU6RNS9</accession>
<gene>
    <name evidence="2" type="ORF">PIB30_071662</name>
</gene>
<sequence>MNGVSRRGDGGSAVEVVVPAYKEMEVNGLGKNMVTMEGGKRTAAKNPSSLLLLGKPCNKRWRTEGCGDRDEPDIGATVFGDDINDDAKSSARVGASMKEEGDDTMNEDNGWGQSDNKRGAVKEGGTVGMHAGGAFAMQDKAAVV</sequence>
<organism evidence="2 3">
    <name type="scientific">Stylosanthes scabra</name>
    <dbReference type="NCBI Taxonomy" id="79078"/>
    <lineage>
        <taxon>Eukaryota</taxon>
        <taxon>Viridiplantae</taxon>
        <taxon>Streptophyta</taxon>
        <taxon>Embryophyta</taxon>
        <taxon>Tracheophyta</taxon>
        <taxon>Spermatophyta</taxon>
        <taxon>Magnoliopsida</taxon>
        <taxon>eudicotyledons</taxon>
        <taxon>Gunneridae</taxon>
        <taxon>Pentapetalae</taxon>
        <taxon>rosids</taxon>
        <taxon>fabids</taxon>
        <taxon>Fabales</taxon>
        <taxon>Fabaceae</taxon>
        <taxon>Papilionoideae</taxon>
        <taxon>50 kb inversion clade</taxon>
        <taxon>dalbergioids sensu lato</taxon>
        <taxon>Dalbergieae</taxon>
        <taxon>Pterocarpus clade</taxon>
        <taxon>Stylosanthes</taxon>
    </lineage>
</organism>
<proteinExistence type="predicted"/>
<dbReference type="EMBL" id="JASCZI010031040">
    <property type="protein sequence ID" value="MED6125752.1"/>
    <property type="molecule type" value="Genomic_DNA"/>
</dbReference>
<evidence type="ECO:0000256" key="1">
    <source>
        <dbReference type="SAM" id="MobiDB-lite"/>
    </source>
</evidence>